<dbReference type="Proteomes" id="UP000254504">
    <property type="component" value="Chromosome"/>
</dbReference>
<feature type="domain" description="Mce/MlaD" evidence="8">
    <location>
        <begin position="172"/>
        <end position="240"/>
    </location>
</feature>
<keyword evidence="2" id="KW-1003">Cell membrane</keyword>
<evidence type="ECO:0000256" key="7">
    <source>
        <dbReference type="SAM" id="Phobius"/>
    </source>
</evidence>
<comment type="subcellular location">
    <subcellularLocation>
        <location evidence="1">Cell inner membrane</location>
    </subcellularLocation>
</comment>
<organism evidence="9 11">
    <name type="scientific">Aliarcobacter trophiarum LMG 25534</name>
    <dbReference type="NCBI Taxonomy" id="1032241"/>
    <lineage>
        <taxon>Bacteria</taxon>
        <taxon>Pseudomonadati</taxon>
        <taxon>Campylobacterota</taxon>
        <taxon>Epsilonproteobacteria</taxon>
        <taxon>Campylobacterales</taxon>
        <taxon>Arcobacteraceae</taxon>
        <taxon>Aliarcobacter</taxon>
    </lineage>
</organism>
<evidence type="ECO:0000256" key="4">
    <source>
        <dbReference type="ARBA" id="ARBA00022692"/>
    </source>
</evidence>
<proteinExistence type="predicted"/>
<feature type="domain" description="Mce/MlaD" evidence="8">
    <location>
        <begin position="643"/>
        <end position="702"/>
    </location>
</feature>
<dbReference type="AlphaFoldDB" id="A0AAD0QJ24"/>
<evidence type="ECO:0000313" key="12">
    <source>
        <dbReference type="Proteomes" id="UP000289132"/>
    </source>
</evidence>
<dbReference type="GO" id="GO:0005886">
    <property type="term" value="C:plasma membrane"/>
    <property type="evidence" value="ECO:0007669"/>
    <property type="project" value="UniProtKB-SubCell"/>
</dbReference>
<evidence type="ECO:0000256" key="3">
    <source>
        <dbReference type="ARBA" id="ARBA00022519"/>
    </source>
</evidence>
<reference evidence="9 11" key="2">
    <citation type="submission" date="2018-07" db="EMBL/GenBank/DDBJ databases">
        <title>Complete genome of the Arcobacter trophiarum type strain LMG 25534.</title>
        <authorList>
            <person name="Miller W.G."/>
            <person name="Yee E."/>
        </authorList>
    </citation>
    <scope>NUCLEOTIDE SEQUENCE [LARGE SCALE GENOMIC DNA]</scope>
    <source>
        <strain evidence="9 11">LMG 25534</strain>
    </source>
</reference>
<feature type="transmembrane region" description="Helical" evidence="7">
    <location>
        <begin position="26"/>
        <end position="43"/>
    </location>
</feature>
<evidence type="ECO:0000256" key="1">
    <source>
        <dbReference type="ARBA" id="ARBA00004533"/>
    </source>
</evidence>
<dbReference type="InterPro" id="IPR003399">
    <property type="entry name" value="Mce/MlaD"/>
</dbReference>
<dbReference type="PANTHER" id="PTHR30462">
    <property type="entry name" value="INTERMEMBRANE TRANSPORT PROTEIN PQIB-RELATED"/>
    <property type="match status" value="1"/>
</dbReference>
<evidence type="ECO:0000313" key="11">
    <source>
        <dbReference type="Proteomes" id="UP000254504"/>
    </source>
</evidence>
<protein>
    <submittedName>
        <fullName evidence="9">Paraquat-inducible protein B</fullName>
    </submittedName>
</protein>
<sequence length="883" mass="100298">MKTEIKNINETVVYEAKKESKRKISFVWFLPLIILGILGWIAYDSYSKKGTNIVVYFKSAEGLKENVTTLEYKGLTLGKVTKISIHEDLKSVAVNILVNSDVASYVASENSNFWIQKPTISLTKISGLGTLISGYKIELAPTFKNLDELENLKPKWYFDGLDSSPSVEFDEKGYYITLLTNDKDNIDIGTPVFYKKYQIGEVVSKEFNNEEVYATIYIYDKYNYLVNKSSNFVMNEALKVSYGASGLNIELGSLYSAIIGGITVITPNKDDEKIKNSDILVLYSSKDELKRKVSFLLDFSDAKIEENTPILFKGIEIGKVESIKLNGDILNTKAYVYEEYKYLLTKNSRFFVEEPTISFGGIKNLGNILKGNFISLEYKEGEFSDKFSGVFKRDLKKSLNTIEIDLVATSLNSINERTKIYYKNIEIGRVDSYKLSDDYKSVKIAILIDEKYNDLINNNSKFYDMSSKLIELKNLNLDINYSGLESIFNGAIGLVSNKNDGKLDKKEFTLYSSYKEINRLNRDKNRGFIVYTEFDNSFVVQEDMAIVYKNQEIGFIKNIKFDDKVSKVELFVYEDFRKFITNTSRFYKKPKLDIKASLSGIIFEVDNFTSFLEGSIELDNSSKVPLGNHELYASFDDMQLATNMVTIIFDDVEGLQEDFSKIVYKGANIGKVKKISINKNQKIEVKAIIENGFKEFAKDGTIFYLKKPRISLQEVANAGATVMAVNIGVIKSEKGLVQTYFNGFEQEPAVNSHFGTIIKVEDKTASSVNIDSPIYYKNVQIGKVLKVDLSSDGSRVVVDCLIFDKYKKFVRKNSEFYDISGFEMEFSIFSGSKIESNTFTSIIKGGLVVVTPYDYKEIATVNDIFTLHKTLREDWKSISPSIK</sequence>
<evidence type="ECO:0000313" key="9">
    <source>
        <dbReference type="EMBL" id="AXK48321.1"/>
    </source>
</evidence>
<evidence type="ECO:0000256" key="6">
    <source>
        <dbReference type="ARBA" id="ARBA00023136"/>
    </source>
</evidence>
<dbReference type="InterPro" id="IPR051800">
    <property type="entry name" value="PqiA-PqiB_transport"/>
</dbReference>
<keyword evidence="6 7" id="KW-0472">Membrane</keyword>
<keyword evidence="4 7" id="KW-0812">Transmembrane</keyword>
<dbReference type="Proteomes" id="UP000289132">
    <property type="component" value="Unassembled WGS sequence"/>
</dbReference>
<dbReference type="EMBL" id="CP031367">
    <property type="protein sequence ID" value="AXK48321.1"/>
    <property type="molecule type" value="Genomic_DNA"/>
</dbReference>
<dbReference type="EMBL" id="PDKD01000001">
    <property type="protein sequence ID" value="RXJ93003.1"/>
    <property type="molecule type" value="Genomic_DNA"/>
</dbReference>
<feature type="domain" description="Mce/MlaD" evidence="8">
    <location>
        <begin position="301"/>
        <end position="377"/>
    </location>
</feature>
<feature type="domain" description="Mce/MlaD" evidence="8">
    <location>
        <begin position="758"/>
        <end position="824"/>
    </location>
</feature>
<keyword evidence="12" id="KW-1185">Reference proteome</keyword>
<feature type="domain" description="Mce/MlaD" evidence="8">
    <location>
        <begin position="50"/>
        <end position="141"/>
    </location>
</feature>
<evidence type="ECO:0000256" key="5">
    <source>
        <dbReference type="ARBA" id="ARBA00022989"/>
    </source>
</evidence>
<dbReference type="RefSeq" id="WP_115427863.1">
    <property type="nucleotide sequence ID" value="NZ_CP031367.1"/>
</dbReference>
<dbReference type="Pfam" id="PF02470">
    <property type="entry name" value="MlaD"/>
    <property type="match status" value="6"/>
</dbReference>
<evidence type="ECO:0000313" key="10">
    <source>
        <dbReference type="EMBL" id="RXJ93003.1"/>
    </source>
</evidence>
<name>A0AAD0QJ24_9BACT</name>
<keyword evidence="3" id="KW-0997">Cell inner membrane</keyword>
<feature type="domain" description="Mce/MlaD" evidence="8">
    <location>
        <begin position="401"/>
        <end position="476"/>
    </location>
</feature>
<dbReference type="KEGG" id="atp:ATR_0437"/>
<keyword evidence="5 7" id="KW-1133">Transmembrane helix</keyword>
<reference evidence="10 12" key="1">
    <citation type="submission" date="2017-10" db="EMBL/GenBank/DDBJ databases">
        <title>Genomics of the genus Arcobacter.</title>
        <authorList>
            <person name="Perez-Cataluna A."/>
            <person name="Figueras M.J."/>
        </authorList>
    </citation>
    <scope>NUCLEOTIDE SEQUENCE [LARGE SCALE GENOMIC DNA]</scope>
    <source>
        <strain evidence="10 12">LMG 25534</strain>
    </source>
</reference>
<gene>
    <name evidence="9" type="primary">pqiB</name>
    <name evidence="9" type="ORF">ATR_0437</name>
    <name evidence="10" type="ORF">CRU87_00525</name>
</gene>
<evidence type="ECO:0000256" key="2">
    <source>
        <dbReference type="ARBA" id="ARBA00022475"/>
    </source>
</evidence>
<dbReference type="PANTHER" id="PTHR30462:SF0">
    <property type="entry name" value="INTERMEMBRANE TRANSPORT PROTEIN YEBT"/>
    <property type="match status" value="1"/>
</dbReference>
<evidence type="ECO:0000259" key="8">
    <source>
        <dbReference type="Pfam" id="PF02470"/>
    </source>
</evidence>
<accession>A0AAD0QJ24</accession>